<protein>
    <submittedName>
        <fullName evidence="1">Uncharacterized protein</fullName>
    </submittedName>
</protein>
<organism evidence="1 2">
    <name type="scientific">Motilibacter peucedani</name>
    <dbReference type="NCBI Taxonomy" id="598650"/>
    <lineage>
        <taxon>Bacteria</taxon>
        <taxon>Bacillati</taxon>
        <taxon>Actinomycetota</taxon>
        <taxon>Actinomycetes</taxon>
        <taxon>Motilibacterales</taxon>
        <taxon>Motilibacteraceae</taxon>
        <taxon>Motilibacter</taxon>
    </lineage>
</organism>
<dbReference type="InParanoid" id="A0A420XQ52"/>
<accession>A0A420XQ52</accession>
<evidence type="ECO:0000313" key="1">
    <source>
        <dbReference type="EMBL" id="RKS75418.1"/>
    </source>
</evidence>
<name>A0A420XQ52_9ACTN</name>
<keyword evidence="2" id="KW-1185">Reference proteome</keyword>
<proteinExistence type="predicted"/>
<evidence type="ECO:0000313" key="2">
    <source>
        <dbReference type="Proteomes" id="UP000281955"/>
    </source>
</evidence>
<dbReference type="EMBL" id="RBWV01000011">
    <property type="protein sequence ID" value="RKS75418.1"/>
    <property type="molecule type" value="Genomic_DNA"/>
</dbReference>
<dbReference type="AlphaFoldDB" id="A0A420XQ52"/>
<sequence length="72" mass="7692">MQTAAMQRTSVWIVRSEERDAPEVVLGVLASERDAAALVARVAADFPDGSLVYGEYPVGWTFDGGARRHGGA</sequence>
<dbReference type="Proteomes" id="UP000281955">
    <property type="component" value="Unassembled WGS sequence"/>
</dbReference>
<comment type="caution">
    <text evidence="1">The sequence shown here is derived from an EMBL/GenBank/DDBJ whole genome shotgun (WGS) entry which is preliminary data.</text>
</comment>
<reference evidence="1 2" key="1">
    <citation type="submission" date="2018-10" db="EMBL/GenBank/DDBJ databases">
        <title>Genomic Encyclopedia of Archaeal and Bacterial Type Strains, Phase II (KMG-II): from individual species to whole genera.</title>
        <authorList>
            <person name="Goeker M."/>
        </authorList>
    </citation>
    <scope>NUCLEOTIDE SEQUENCE [LARGE SCALE GENOMIC DNA]</scope>
    <source>
        <strain evidence="1 2">RP-AC37</strain>
    </source>
</reference>
<gene>
    <name evidence="1" type="ORF">CLV35_1884</name>
</gene>